<dbReference type="EMBL" id="JAFNEN010000617">
    <property type="protein sequence ID" value="KAG8179590.1"/>
    <property type="molecule type" value="Genomic_DNA"/>
</dbReference>
<gene>
    <name evidence="1" type="ORF">JTE90_026548</name>
</gene>
<reference evidence="1 2" key="1">
    <citation type="journal article" date="2022" name="Nat. Ecol. Evol.">
        <title>A masculinizing supergene underlies an exaggerated male reproductive morph in a spider.</title>
        <authorList>
            <person name="Hendrickx F."/>
            <person name="De Corte Z."/>
            <person name="Sonet G."/>
            <person name="Van Belleghem S.M."/>
            <person name="Kostlbacher S."/>
            <person name="Vangestel C."/>
        </authorList>
    </citation>
    <scope>NUCLEOTIDE SEQUENCE [LARGE SCALE GENOMIC DNA]</scope>
    <source>
        <strain evidence="1">W744_W776</strain>
    </source>
</reference>
<accession>A0AAV6U6K4</accession>
<dbReference type="AlphaFoldDB" id="A0AAV6U6K4"/>
<comment type="caution">
    <text evidence="1">The sequence shown here is derived from an EMBL/GenBank/DDBJ whole genome shotgun (WGS) entry which is preliminary data.</text>
</comment>
<sequence length="90" mass="9833">MLKNELLGPVRPMELATTTFLLYDSNSLCYKKCELHLHQTHTLQISDALNGTGGIAAEVSVLSGLRLNSWLSEHSTGTTWLVTCQGSDLT</sequence>
<keyword evidence="2" id="KW-1185">Reference proteome</keyword>
<dbReference type="Proteomes" id="UP000827092">
    <property type="component" value="Unassembled WGS sequence"/>
</dbReference>
<evidence type="ECO:0000313" key="2">
    <source>
        <dbReference type="Proteomes" id="UP000827092"/>
    </source>
</evidence>
<organism evidence="1 2">
    <name type="scientific">Oedothorax gibbosus</name>
    <dbReference type="NCBI Taxonomy" id="931172"/>
    <lineage>
        <taxon>Eukaryota</taxon>
        <taxon>Metazoa</taxon>
        <taxon>Ecdysozoa</taxon>
        <taxon>Arthropoda</taxon>
        <taxon>Chelicerata</taxon>
        <taxon>Arachnida</taxon>
        <taxon>Araneae</taxon>
        <taxon>Araneomorphae</taxon>
        <taxon>Entelegynae</taxon>
        <taxon>Araneoidea</taxon>
        <taxon>Linyphiidae</taxon>
        <taxon>Erigoninae</taxon>
        <taxon>Oedothorax</taxon>
    </lineage>
</organism>
<evidence type="ECO:0000313" key="1">
    <source>
        <dbReference type="EMBL" id="KAG8179590.1"/>
    </source>
</evidence>
<name>A0AAV6U6K4_9ARAC</name>
<proteinExistence type="predicted"/>
<protein>
    <submittedName>
        <fullName evidence="1">Uncharacterized protein</fullName>
    </submittedName>
</protein>